<comment type="caution">
    <text evidence="3">The sequence shown here is derived from an EMBL/GenBank/DDBJ whole genome shotgun (WGS) entry which is preliminary data.</text>
</comment>
<protein>
    <submittedName>
        <fullName evidence="3">Uncharacterized protein</fullName>
    </submittedName>
</protein>
<evidence type="ECO:0000256" key="2">
    <source>
        <dbReference type="SAM" id="SignalP"/>
    </source>
</evidence>
<accession>A0A9D2S301</accession>
<sequence>MKPVALRMLAVTLALACLAGCVPRRRGEPAIPQPEMEMPAPALPTPSPTPAPTAALPARSTEQRLYGSAGLLAWPCVLYSVYLDEAGGAAWSEEEIARSQQNLALAVDWITDQAAEYGVTPTLYAGEEDLVIRMRYAGTFAGGQSADESETFYRAAEALCEELDTETLTKTYGTSNIGFLLFLPVAGCSFTMVHYLEDGDAYYHEYSCLYRENAFFPEGTFETPAVYAHEILHLFGAPDLYDRSNDLFVTPALVDYVETSWPDAIMQDTYNADGSLDYEAVDKIICPLTAYRLGLCATFAGIEQFPAAAADPPGTFRLDPQTDPALYRRDDLIAAAPPRAPRHG</sequence>
<feature type="compositionally biased region" description="Pro residues" evidence="1">
    <location>
        <begin position="41"/>
        <end position="51"/>
    </location>
</feature>
<reference evidence="3" key="1">
    <citation type="journal article" date="2021" name="PeerJ">
        <title>Extensive microbial diversity within the chicken gut microbiome revealed by metagenomics and culture.</title>
        <authorList>
            <person name="Gilroy R."/>
            <person name="Ravi A."/>
            <person name="Getino M."/>
            <person name="Pursley I."/>
            <person name="Horton D.L."/>
            <person name="Alikhan N.F."/>
            <person name="Baker D."/>
            <person name="Gharbi K."/>
            <person name="Hall N."/>
            <person name="Watson M."/>
            <person name="Adriaenssens E.M."/>
            <person name="Foster-Nyarko E."/>
            <person name="Jarju S."/>
            <person name="Secka A."/>
            <person name="Antonio M."/>
            <person name="Oren A."/>
            <person name="Chaudhuri R.R."/>
            <person name="La Ragione R."/>
            <person name="Hildebrand F."/>
            <person name="Pallen M.J."/>
        </authorList>
    </citation>
    <scope>NUCLEOTIDE SEQUENCE</scope>
    <source>
        <strain evidence="3">ChiBcec8-13705</strain>
    </source>
</reference>
<feature type="region of interest" description="Disordered" evidence="1">
    <location>
        <begin position="29"/>
        <end position="59"/>
    </location>
</feature>
<evidence type="ECO:0000313" key="3">
    <source>
        <dbReference type="EMBL" id="HJB41391.1"/>
    </source>
</evidence>
<name>A0A9D2S301_9FIRM</name>
<evidence type="ECO:0000256" key="1">
    <source>
        <dbReference type="SAM" id="MobiDB-lite"/>
    </source>
</evidence>
<reference evidence="3" key="2">
    <citation type="submission" date="2021-04" db="EMBL/GenBank/DDBJ databases">
        <authorList>
            <person name="Gilroy R."/>
        </authorList>
    </citation>
    <scope>NUCLEOTIDE SEQUENCE</scope>
    <source>
        <strain evidence="3">ChiBcec8-13705</strain>
    </source>
</reference>
<dbReference type="SUPFAM" id="SSF55486">
    <property type="entry name" value="Metalloproteases ('zincins'), catalytic domain"/>
    <property type="match status" value="1"/>
</dbReference>
<proteinExistence type="predicted"/>
<dbReference type="AlphaFoldDB" id="A0A9D2S301"/>
<feature type="signal peptide" evidence="2">
    <location>
        <begin position="1"/>
        <end position="19"/>
    </location>
</feature>
<dbReference type="EMBL" id="DWYG01000030">
    <property type="protein sequence ID" value="HJB41391.1"/>
    <property type="molecule type" value="Genomic_DNA"/>
</dbReference>
<organism evidence="3 4">
    <name type="scientific">Candidatus Gemmiger avicola</name>
    <dbReference type="NCBI Taxonomy" id="2838605"/>
    <lineage>
        <taxon>Bacteria</taxon>
        <taxon>Bacillati</taxon>
        <taxon>Bacillota</taxon>
        <taxon>Clostridia</taxon>
        <taxon>Eubacteriales</taxon>
        <taxon>Gemmiger</taxon>
    </lineage>
</organism>
<keyword evidence="2" id="KW-0732">Signal</keyword>
<feature type="chain" id="PRO_5038628269" evidence="2">
    <location>
        <begin position="20"/>
        <end position="344"/>
    </location>
</feature>
<evidence type="ECO:0000313" key="4">
    <source>
        <dbReference type="Proteomes" id="UP000886803"/>
    </source>
</evidence>
<gene>
    <name evidence="3" type="ORF">H9945_02730</name>
</gene>
<dbReference type="Proteomes" id="UP000886803">
    <property type="component" value="Unassembled WGS sequence"/>
</dbReference>